<organism evidence="1">
    <name type="scientific">Rhizophora mucronata</name>
    <name type="common">Asiatic mangrove</name>
    <dbReference type="NCBI Taxonomy" id="61149"/>
    <lineage>
        <taxon>Eukaryota</taxon>
        <taxon>Viridiplantae</taxon>
        <taxon>Streptophyta</taxon>
        <taxon>Embryophyta</taxon>
        <taxon>Tracheophyta</taxon>
        <taxon>Spermatophyta</taxon>
        <taxon>Magnoliopsida</taxon>
        <taxon>eudicotyledons</taxon>
        <taxon>Gunneridae</taxon>
        <taxon>Pentapetalae</taxon>
        <taxon>rosids</taxon>
        <taxon>fabids</taxon>
        <taxon>Malpighiales</taxon>
        <taxon>Rhizophoraceae</taxon>
        <taxon>Rhizophora</taxon>
    </lineage>
</organism>
<sequence length="32" mass="3691">MQFTDKNRESCTLQKTKVGTLAGEDTYRQNNL</sequence>
<reference evidence="1" key="1">
    <citation type="submission" date="2018-02" db="EMBL/GenBank/DDBJ databases">
        <title>Rhizophora mucronata_Transcriptome.</title>
        <authorList>
            <person name="Meera S.P."/>
            <person name="Sreeshan A."/>
            <person name="Augustine A."/>
        </authorList>
    </citation>
    <scope>NUCLEOTIDE SEQUENCE</scope>
    <source>
        <tissue evidence="1">Leaf</tissue>
    </source>
</reference>
<protein>
    <submittedName>
        <fullName evidence="1">Uncharacterized protein</fullName>
    </submittedName>
</protein>
<evidence type="ECO:0000313" key="1">
    <source>
        <dbReference type="EMBL" id="MBX71119.1"/>
    </source>
</evidence>
<dbReference type="EMBL" id="GGEC01090635">
    <property type="protein sequence ID" value="MBX71119.1"/>
    <property type="molecule type" value="Transcribed_RNA"/>
</dbReference>
<accession>A0A2P2QVS7</accession>
<name>A0A2P2QVS7_RHIMU</name>
<dbReference type="AlphaFoldDB" id="A0A2P2QVS7"/>
<proteinExistence type="predicted"/>